<feature type="region of interest" description="Disordered" evidence="1">
    <location>
        <begin position="115"/>
        <end position="148"/>
    </location>
</feature>
<dbReference type="EMBL" id="LC735414">
    <property type="protein sequence ID" value="BDT39530.1"/>
    <property type="molecule type" value="Genomic_DNA"/>
</dbReference>
<gene>
    <name evidence="2" type="ORF">SYYSPA8_37060</name>
</gene>
<proteinExistence type="predicted"/>
<keyword evidence="3" id="KW-1185">Reference proteome</keyword>
<reference evidence="2 3" key="1">
    <citation type="submission" date="2022-10" db="EMBL/GenBank/DDBJ databases">
        <title>Draft genome sequence of Streptomyces sp. YSPA8.</title>
        <authorList>
            <person name="Moriuchi R."/>
            <person name="Dohra H."/>
            <person name="Yamamura H."/>
            <person name="Kodani S."/>
        </authorList>
    </citation>
    <scope>NUCLEOTIDE SEQUENCE [LARGE SCALE GENOMIC DNA]</scope>
    <source>
        <strain evidence="2 3">YSPA8</strain>
        <plasmid evidence="2 3">pYSPA8-1</plasmid>
    </source>
</reference>
<feature type="compositionally biased region" description="Basic residues" evidence="1">
    <location>
        <begin position="119"/>
        <end position="148"/>
    </location>
</feature>
<organism evidence="2 3">
    <name type="scientific">Streptomyces yaizuensis</name>
    <dbReference type="NCBI Taxonomy" id="2989713"/>
    <lineage>
        <taxon>Bacteria</taxon>
        <taxon>Bacillati</taxon>
        <taxon>Actinomycetota</taxon>
        <taxon>Actinomycetes</taxon>
        <taxon>Kitasatosporales</taxon>
        <taxon>Streptomycetaceae</taxon>
        <taxon>Streptomyces</taxon>
    </lineage>
</organism>
<evidence type="ECO:0000313" key="2">
    <source>
        <dbReference type="EMBL" id="BDT39530.1"/>
    </source>
</evidence>
<evidence type="ECO:0008006" key="4">
    <source>
        <dbReference type="Google" id="ProtNLM"/>
    </source>
</evidence>
<sequence length="148" mass="16056">MATVVSTADYTQKIAEDIPARIGSVSMTARCPKDVVWNELAKRHEAGDTSGSESMLMYLSAAIFGTDNGEKIRAMLDDPDNREVTYTSLGGVIGYLVEKWGPEAQAHFEALQAGTGNRQARRLAAKKTTAKKTAAKQVPRKRAAASRR</sequence>
<dbReference type="RefSeq" id="WP_323451889.1">
    <property type="nucleotide sequence ID" value="NZ_LC735414.1"/>
</dbReference>
<dbReference type="Proteomes" id="UP001291653">
    <property type="component" value="Plasmid pYSPA8-1"/>
</dbReference>
<evidence type="ECO:0000313" key="3">
    <source>
        <dbReference type="Proteomes" id="UP001291653"/>
    </source>
</evidence>
<accession>A0AA86IXW4</accession>
<keyword evidence="2" id="KW-0614">Plasmid</keyword>
<name>A0AA86IXW4_9ACTN</name>
<protein>
    <recommendedName>
        <fullName evidence="4">Tail assembly chaperone</fullName>
    </recommendedName>
</protein>
<dbReference type="AlphaFoldDB" id="A0AA86IXW4"/>
<geneLocation type="plasmid" evidence="2 3">
    <name>pYSPA8-1</name>
</geneLocation>
<evidence type="ECO:0000256" key="1">
    <source>
        <dbReference type="SAM" id="MobiDB-lite"/>
    </source>
</evidence>